<keyword evidence="1" id="KW-1133">Transmembrane helix</keyword>
<dbReference type="STRING" id="1276258.SAPIS_v1c00780"/>
<evidence type="ECO:0000259" key="2">
    <source>
        <dbReference type="PROSITE" id="PS50883"/>
    </source>
</evidence>
<dbReference type="Gene3D" id="3.20.20.450">
    <property type="entry name" value="EAL domain"/>
    <property type="match status" value="1"/>
</dbReference>
<organism evidence="3 4">
    <name type="scientific">Spiroplasma apis B31</name>
    <dbReference type="NCBI Taxonomy" id="1276258"/>
    <lineage>
        <taxon>Bacteria</taxon>
        <taxon>Bacillati</taxon>
        <taxon>Mycoplasmatota</taxon>
        <taxon>Mollicutes</taxon>
        <taxon>Entomoplasmatales</taxon>
        <taxon>Spiroplasmataceae</taxon>
        <taxon>Spiroplasma</taxon>
    </lineage>
</organism>
<feature type="transmembrane region" description="Helical" evidence="1">
    <location>
        <begin position="37"/>
        <end position="62"/>
    </location>
</feature>
<dbReference type="RefSeq" id="WP_023788859.1">
    <property type="nucleotide sequence ID" value="NC_022998.1"/>
</dbReference>
<gene>
    <name evidence="3" type="ORF">SAPIS_v1c00780</name>
</gene>
<dbReference type="OrthoDB" id="388025at2"/>
<protein>
    <recommendedName>
        <fullName evidence="2">EAL domain-containing protein</fullName>
    </recommendedName>
</protein>
<dbReference type="PROSITE" id="PS50883">
    <property type="entry name" value="EAL"/>
    <property type="match status" value="1"/>
</dbReference>
<name>V5RJF7_SPIAP</name>
<feature type="transmembrane region" description="Helical" evidence="1">
    <location>
        <begin position="149"/>
        <end position="170"/>
    </location>
</feature>
<feature type="transmembrane region" description="Helical" evidence="1">
    <location>
        <begin position="121"/>
        <end position="142"/>
    </location>
</feature>
<feature type="domain" description="EAL" evidence="2">
    <location>
        <begin position="393"/>
        <end position="645"/>
    </location>
</feature>
<dbReference type="EMBL" id="CP006682">
    <property type="protein sequence ID" value="AHB35925.1"/>
    <property type="molecule type" value="Genomic_DNA"/>
</dbReference>
<feature type="transmembrane region" description="Helical" evidence="1">
    <location>
        <begin position="182"/>
        <end position="199"/>
    </location>
</feature>
<dbReference type="InterPro" id="IPR001633">
    <property type="entry name" value="EAL_dom"/>
</dbReference>
<reference evidence="3 4" key="1">
    <citation type="journal article" date="2014" name="Genome Announc.">
        <title>Complete Genome Sequence of Spiroplasma apis B31T (ATCC 33834), a Bacterium Associated with May Disease of Honeybees (Apis mellifera).</title>
        <authorList>
            <person name="Ku C."/>
            <person name="Lo W.S."/>
            <person name="Chen L.L."/>
            <person name="Kuo C.H."/>
        </authorList>
    </citation>
    <scope>NUCLEOTIDE SEQUENCE [LARGE SCALE GENOMIC DNA]</scope>
    <source>
        <strain evidence="3">B31</strain>
    </source>
</reference>
<dbReference type="PATRIC" id="fig|1276258.3.peg.75"/>
<feature type="transmembrane region" description="Helical" evidence="1">
    <location>
        <begin position="6"/>
        <end position="25"/>
    </location>
</feature>
<dbReference type="SUPFAM" id="SSF141868">
    <property type="entry name" value="EAL domain-like"/>
    <property type="match status" value="1"/>
</dbReference>
<feature type="transmembrane region" description="Helical" evidence="1">
    <location>
        <begin position="92"/>
        <end position="109"/>
    </location>
</feature>
<keyword evidence="1" id="KW-0472">Membrane</keyword>
<evidence type="ECO:0000313" key="3">
    <source>
        <dbReference type="EMBL" id="AHB35925.1"/>
    </source>
</evidence>
<dbReference type="HOGENOM" id="CLU_412724_0_0_14"/>
<dbReference type="Pfam" id="PF00563">
    <property type="entry name" value="EAL"/>
    <property type="match status" value="1"/>
</dbReference>
<proteinExistence type="predicted"/>
<dbReference type="eggNOG" id="COG2200">
    <property type="taxonomic scope" value="Bacteria"/>
</dbReference>
<dbReference type="KEGG" id="sapi:SAPIS_v1c00780"/>
<dbReference type="AlphaFoldDB" id="V5RJF7"/>
<dbReference type="SMART" id="SM00052">
    <property type="entry name" value="EAL"/>
    <property type="match status" value="1"/>
</dbReference>
<dbReference type="InterPro" id="IPR035919">
    <property type="entry name" value="EAL_sf"/>
</dbReference>
<dbReference type="Proteomes" id="UP000018550">
    <property type="component" value="Chromosome"/>
</dbReference>
<keyword evidence="4" id="KW-1185">Reference proteome</keyword>
<evidence type="ECO:0000313" key="4">
    <source>
        <dbReference type="Proteomes" id="UP000018550"/>
    </source>
</evidence>
<sequence length="648" mass="74565">MNFTSSLIACLSYIIITILIFTITWGLSKHLFEKIKIYYELVLGVALGVLSLFGVIIISLLMSKDKNLQLSILLPIFLFWTCLLFISPYSSIGVLSCNLIALLLFPKIFPEYFGQIEGAAMISIVVLAYSVTFILFFISLFYKKITKGLIWSVTTFFILLSGFVSFMPIIKDKTALNNFGTLLLWLGVSYLAYAYLTVVNQVHTHAIKLQNIVRYEDQYYLNSASAHEQILNNIWKNKIRYGIYLNYYISNFEKFETKVNTNIKETIVSEISSQAYNLFSNKFSGSIFFKPNYKNFGVFIPLMEHDQLADKEKKEVLSKEVELIIKSITSDFFIENYRVSVKIKSVMSFYGLHSNNLDTLLEYNNLAQSHITFANEQVLNEIQPQQITKQKNRNKKMLSLNEIVALNHCSVLFEPIYFSGIKDFFGYNLNNMIEGSEVNSSLFEENKNIIENYGLQSLFTRYLALYSIKTLAKYKIKDKKLFLSYDIGYFTSPEFDFQDFITKINLYKINKKNLVICFDITQEVVNKNYLEKNINLCMEKGLKIAVTNFGALGTDFSLLEFYKPTYIFLEGDIVKKINLIKENEAILLNCIAIANKLKAKLIAQRVDTYMIYKTLKSKGVEYFSGDLIGSSSEPTPLIGTELRYLLNK</sequence>
<accession>V5RJF7</accession>
<evidence type="ECO:0000256" key="1">
    <source>
        <dbReference type="SAM" id="Phobius"/>
    </source>
</evidence>
<keyword evidence="1" id="KW-0812">Transmembrane</keyword>